<protein>
    <submittedName>
        <fullName evidence="1 2">Uncharacterized protein</fullName>
    </submittedName>
</protein>
<dbReference type="EMBL" id="GL876971">
    <property type="protein sequence ID" value="KLU88260.1"/>
    <property type="molecule type" value="Genomic_DNA"/>
</dbReference>
<reference evidence="1" key="2">
    <citation type="submission" date="2010-05" db="EMBL/GenBank/DDBJ databases">
        <title>The Genome Sequence of Magnaporthe poae strain ATCC 64411.</title>
        <authorList>
            <consortium name="The Broad Institute Genome Sequencing Platform"/>
            <consortium name="Broad Institute Genome Sequencing Center for Infectious Disease"/>
            <person name="Ma L.-J."/>
            <person name="Dead R."/>
            <person name="Young S."/>
            <person name="Zeng Q."/>
            <person name="Koehrsen M."/>
            <person name="Alvarado L."/>
            <person name="Berlin A."/>
            <person name="Chapman S.B."/>
            <person name="Chen Z."/>
            <person name="Freedman E."/>
            <person name="Gellesch M."/>
            <person name="Goldberg J."/>
            <person name="Griggs A."/>
            <person name="Gujja S."/>
            <person name="Heilman E.R."/>
            <person name="Heiman D."/>
            <person name="Hepburn T."/>
            <person name="Howarth C."/>
            <person name="Jen D."/>
            <person name="Larson L."/>
            <person name="Mehta T."/>
            <person name="Neiman D."/>
            <person name="Pearson M."/>
            <person name="Roberts A."/>
            <person name="Saif S."/>
            <person name="Shea T."/>
            <person name="Shenoy N."/>
            <person name="Sisk P."/>
            <person name="Stolte C."/>
            <person name="Sykes S."/>
            <person name="Walk T."/>
            <person name="White J."/>
            <person name="Yandava C."/>
            <person name="Haas B."/>
            <person name="Nusbaum C."/>
            <person name="Birren B."/>
        </authorList>
    </citation>
    <scope>NUCLEOTIDE SEQUENCE</scope>
    <source>
        <strain evidence="1">ATCC 64411</strain>
    </source>
</reference>
<reference evidence="1" key="3">
    <citation type="submission" date="2011-03" db="EMBL/GenBank/DDBJ databases">
        <title>Annotation of Magnaporthe poae ATCC 64411.</title>
        <authorList>
            <person name="Ma L.-J."/>
            <person name="Dead R."/>
            <person name="Young S.K."/>
            <person name="Zeng Q."/>
            <person name="Gargeya S."/>
            <person name="Fitzgerald M."/>
            <person name="Haas B."/>
            <person name="Abouelleil A."/>
            <person name="Alvarado L."/>
            <person name="Arachchi H.M."/>
            <person name="Berlin A."/>
            <person name="Brown A."/>
            <person name="Chapman S.B."/>
            <person name="Chen Z."/>
            <person name="Dunbar C."/>
            <person name="Freedman E."/>
            <person name="Gearin G."/>
            <person name="Gellesch M."/>
            <person name="Goldberg J."/>
            <person name="Griggs A."/>
            <person name="Gujja S."/>
            <person name="Heiman D."/>
            <person name="Howarth C."/>
            <person name="Larson L."/>
            <person name="Lui A."/>
            <person name="MacDonald P.J.P."/>
            <person name="Mehta T."/>
            <person name="Montmayeur A."/>
            <person name="Murphy C."/>
            <person name="Neiman D."/>
            <person name="Pearson M."/>
            <person name="Priest M."/>
            <person name="Roberts A."/>
            <person name="Saif S."/>
            <person name="Shea T."/>
            <person name="Shenoy N."/>
            <person name="Sisk P."/>
            <person name="Stolte C."/>
            <person name="Sykes S."/>
            <person name="Yandava C."/>
            <person name="Wortman J."/>
            <person name="Nusbaum C."/>
            <person name="Birren B."/>
        </authorList>
    </citation>
    <scope>NUCLEOTIDE SEQUENCE</scope>
    <source>
        <strain evidence="1">ATCC 64411</strain>
    </source>
</reference>
<reference evidence="2" key="4">
    <citation type="journal article" date="2015" name="G3 (Bethesda)">
        <title>Genome sequences of three phytopathogenic species of the Magnaporthaceae family of fungi.</title>
        <authorList>
            <person name="Okagaki L.H."/>
            <person name="Nunes C.C."/>
            <person name="Sailsbery J."/>
            <person name="Clay B."/>
            <person name="Brown D."/>
            <person name="John T."/>
            <person name="Oh Y."/>
            <person name="Young N."/>
            <person name="Fitzgerald M."/>
            <person name="Haas B.J."/>
            <person name="Zeng Q."/>
            <person name="Young S."/>
            <person name="Adiconis X."/>
            <person name="Fan L."/>
            <person name="Levin J.Z."/>
            <person name="Mitchell T.K."/>
            <person name="Okubara P.A."/>
            <person name="Farman M.L."/>
            <person name="Kohn L.M."/>
            <person name="Birren B."/>
            <person name="Ma L.-J."/>
            <person name="Dean R.A."/>
        </authorList>
    </citation>
    <scope>NUCLEOTIDE SEQUENCE</scope>
    <source>
        <strain evidence="2">ATCC 64411 / 73-15</strain>
    </source>
</reference>
<dbReference type="Proteomes" id="UP000011715">
    <property type="component" value="Unassembled WGS sequence"/>
</dbReference>
<reference evidence="2" key="5">
    <citation type="submission" date="2015-06" db="UniProtKB">
        <authorList>
            <consortium name="EnsemblFungi"/>
        </authorList>
    </citation>
    <scope>IDENTIFICATION</scope>
    <source>
        <strain evidence="2">ATCC 64411</strain>
    </source>
</reference>
<organism evidence="2 3">
    <name type="scientific">Magnaporthiopsis poae (strain ATCC 64411 / 73-15)</name>
    <name type="common">Kentucky bluegrass fungus</name>
    <name type="synonym">Magnaporthe poae</name>
    <dbReference type="NCBI Taxonomy" id="644358"/>
    <lineage>
        <taxon>Eukaryota</taxon>
        <taxon>Fungi</taxon>
        <taxon>Dikarya</taxon>
        <taxon>Ascomycota</taxon>
        <taxon>Pezizomycotina</taxon>
        <taxon>Sordariomycetes</taxon>
        <taxon>Sordariomycetidae</taxon>
        <taxon>Magnaporthales</taxon>
        <taxon>Magnaporthaceae</taxon>
        <taxon>Magnaporthiopsis</taxon>
    </lineage>
</organism>
<evidence type="ECO:0000313" key="1">
    <source>
        <dbReference type="EMBL" id="KLU88260.1"/>
    </source>
</evidence>
<sequence length="99" mass="11153">MATRRCEEWVKRITICELPATSPAATSRTAYARRGREGLRCRPIHQHEILRVKVFVSANLRPTLYCLVDTLPDAPTYPAADAIKRRSGRRICPDLPPPG</sequence>
<keyword evidence="3" id="KW-1185">Reference proteome</keyword>
<dbReference type="EMBL" id="ADBL01001754">
    <property type="status" value="NOT_ANNOTATED_CDS"/>
    <property type="molecule type" value="Genomic_DNA"/>
</dbReference>
<reference evidence="3" key="1">
    <citation type="submission" date="2010-05" db="EMBL/GenBank/DDBJ databases">
        <title>The genome sequence of Magnaporthe poae strain ATCC 64411.</title>
        <authorList>
            <person name="Ma L.-J."/>
            <person name="Dead R."/>
            <person name="Young S."/>
            <person name="Zeng Q."/>
            <person name="Koehrsen M."/>
            <person name="Alvarado L."/>
            <person name="Berlin A."/>
            <person name="Chapman S.B."/>
            <person name="Chen Z."/>
            <person name="Freedman E."/>
            <person name="Gellesch M."/>
            <person name="Goldberg J."/>
            <person name="Griggs A."/>
            <person name="Gujja S."/>
            <person name="Heilman E.R."/>
            <person name="Heiman D."/>
            <person name="Hepburn T."/>
            <person name="Howarth C."/>
            <person name="Jen D."/>
            <person name="Larson L."/>
            <person name="Mehta T."/>
            <person name="Neiman D."/>
            <person name="Pearson M."/>
            <person name="Roberts A."/>
            <person name="Saif S."/>
            <person name="Shea T."/>
            <person name="Shenoy N."/>
            <person name="Sisk P."/>
            <person name="Stolte C."/>
            <person name="Sykes S."/>
            <person name="Walk T."/>
            <person name="White J."/>
            <person name="Yandava C."/>
            <person name="Haas B."/>
            <person name="Nusbaum C."/>
            <person name="Birren B."/>
        </authorList>
    </citation>
    <scope>NUCLEOTIDE SEQUENCE [LARGE SCALE GENOMIC DNA]</scope>
    <source>
        <strain evidence="3">ATCC 64411 / 73-15</strain>
    </source>
</reference>
<proteinExistence type="predicted"/>
<dbReference type="EnsemblFungi" id="MAPG_07247T0">
    <property type="protein sequence ID" value="MAPG_07247T0"/>
    <property type="gene ID" value="MAPG_07247"/>
</dbReference>
<dbReference type="VEuPathDB" id="FungiDB:MAPG_07247"/>
<evidence type="ECO:0000313" key="3">
    <source>
        <dbReference type="Proteomes" id="UP000011715"/>
    </source>
</evidence>
<evidence type="ECO:0000313" key="2">
    <source>
        <dbReference type="EnsemblFungi" id="MAPG_07247T0"/>
    </source>
</evidence>
<name>A0A0C4E458_MAGP6</name>
<accession>A0A0C4E458</accession>
<dbReference type="AlphaFoldDB" id="A0A0C4E458"/>
<gene>
    <name evidence="1" type="ORF">MAPG_07247</name>
</gene>